<keyword evidence="9" id="KW-1185">Reference proteome</keyword>
<keyword evidence="4" id="KW-0677">Repeat</keyword>
<proteinExistence type="predicted"/>
<evidence type="ECO:0000256" key="2">
    <source>
        <dbReference type="ARBA" id="ARBA00014259"/>
    </source>
</evidence>
<keyword evidence="6" id="KW-0539">Nucleus</keyword>
<dbReference type="KEGG" id="xla:108698567"/>
<reference evidence="10" key="1">
    <citation type="submission" date="2025-08" db="UniProtKB">
        <authorList>
            <consortium name="RefSeq"/>
        </authorList>
    </citation>
    <scope>IDENTIFICATION</scope>
    <source>
        <strain evidence="10">J_2021</strain>
        <tissue evidence="10">Erythrocytes</tissue>
    </source>
</reference>
<dbReference type="STRING" id="8355.A0A1L8F8J1"/>
<dbReference type="GO" id="GO:0043124">
    <property type="term" value="P:negative regulation of canonical NF-kappaB signal transduction"/>
    <property type="evidence" value="ECO:0007669"/>
    <property type="project" value="InterPro"/>
</dbReference>
<dbReference type="PANTHER" id="PTHR15263:SF1">
    <property type="entry name" value="NF-KAPPA-B INHIBITOR-LIKE PROTEIN 1"/>
    <property type="match status" value="1"/>
</dbReference>
<evidence type="ECO:0000256" key="1">
    <source>
        <dbReference type="ARBA" id="ARBA00004123"/>
    </source>
</evidence>
<dbReference type="OrthoDB" id="412109at2759"/>
<protein>
    <recommendedName>
        <fullName evidence="2">NF-kappa-B inhibitor-like protein 1</fullName>
    </recommendedName>
    <alternativeName>
        <fullName evidence="7">Inhibitor of kappa B-like protein</fullName>
    </alternativeName>
    <alternativeName>
        <fullName evidence="8">Nuclear factor of kappa light polypeptide gene enhancer in B-cells inhibitor-like 1</fullName>
    </alternativeName>
</protein>
<keyword evidence="3" id="KW-0597">Phosphoprotein</keyword>
<dbReference type="GO" id="GO:0005634">
    <property type="term" value="C:nucleus"/>
    <property type="evidence" value="ECO:0007669"/>
    <property type="project" value="UniProtKB-SubCell"/>
</dbReference>
<keyword evidence="5" id="KW-0040">ANK repeat</keyword>
<dbReference type="SUPFAM" id="SSF48403">
    <property type="entry name" value="Ankyrin repeat"/>
    <property type="match status" value="1"/>
</dbReference>
<evidence type="ECO:0000313" key="10">
    <source>
        <dbReference type="RefSeq" id="XP_018085644.1"/>
    </source>
</evidence>
<gene>
    <name evidence="10 11" type="primary">nfkbil1.L</name>
</gene>
<dbReference type="PANTHER" id="PTHR15263">
    <property type="entry name" value="I-KAPPA-B-LIKE PROTEIN IKBL"/>
    <property type="match status" value="1"/>
</dbReference>
<evidence type="ECO:0000313" key="9">
    <source>
        <dbReference type="Proteomes" id="UP000186698"/>
    </source>
</evidence>
<dbReference type="Gene3D" id="1.25.40.20">
    <property type="entry name" value="Ankyrin repeat-containing domain"/>
    <property type="match status" value="1"/>
</dbReference>
<dbReference type="InterPro" id="IPR038753">
    <property type="entry name" value="NFKBIL1"/>
</dbReference>
<dbReference type="InterPro" id="IPR002110">
    <property type="entry name" value="Ankyrin_rpt"/>
</dbReference>
<dbReference type="CTD" id="108698567"/>
<organism evidence="9 10">
    <name type="scientific">Xenopus laevis</name>
    <name type="common">African clawed frog</name>
    <dbReference type="NCBI Taxonomy" id="8355"/>
    <lineage>
        <taxon>Eukaryota</taxon>
        <taxon>Metazoa</taxon>
        <taxon>Chordata</taxon>
        <taxon>Craniata</taxon>
        <taxon>Vertebrata</taxon>
        <taxon>Euteleostomi</taxon>
        <taxon>Amphibia</taxon>
        <taxon>Batrachia</taxon>
        <taxon>Anura</taxon>
        <taxon>Pipoidea</taxon>
        <taxon>Pipidae</taxon>
        <taxon>Xenopodinae</taxon>
        <taxon>Xenopus</taxon>
        <taxon>Xenopus</taxon>
    </lineage>
</organism>
<evidence type="ECO:0000256" key="3">
    <source>
        <dbReference type="ARBA" id="ARBA00022553"/>
    </source>
</evidence>
<evidence type="ECO:0000256" key="6">
    <source>
        <dbReference type="ARBA" id="ARBA00023242"/>
    </source>
</evidence>
<dbReference type="InterPro" id="IPR036770">
    <property type="entry name" value="Ankyrin_rpt-contain_sf"/>
</dbReference>
<dbReference type="Xenbase" id="XB-GENE-6486988">
    <property type="gene designation" value="nfkbil1.L"/>
</dbReference>
<accession>A0A1L8F8J1</accession>
<sequence length="384" mass="44139">MSFRREFRALRYIQRGDVLKLKSYLRRHRHLLLDQPLPDGLSLLHAACAFHEDACALLLLRKGANPLNTDTAGNNALHVAAREAKNGWKEAYQDLVVPILKRCPKAMDAPNFQGTTPREILRQVEHLIFDQPQQACSTWTQREPSSSDKADWNLKIMAESMDEYQEMYGLYEDDFSEILPEPETFEDWADRIYREYQARHCQSQDCGTKAQRGLVGNTVSKLEEQKYLDRQKQMTNELRSAQRKRYQKQCEEVFGRVGSDRDSDMKPADVDGQRIIHKTDTEMGEDNSSKGNKVSGTNLLGYNDIPWPVRGGTAEEMAQYIAAGADSSTPTTYRRYLRTQQVTWHPDRFFQRCGSRLRAGDRERVLGTVTALSQELNRLAEQVK</sequence>
<dbReference type="OMA" id="DEFCETF"/>
<dbReference type="RefSeq" id="XP_018085644.1">
    <property type="nucleotide sequence ID" value="XM_018230155.2"/>
</dbReference>
<dbReference type="Pfam" id="PF00023">
    <property type="entry name" value="Ank"/>
    <property type="match status" value="1"/>
</dbReference>
<evidence type="ECO:0000256" key="8">
    <source>
        <dbReference type="ARBA" id="ARBA00030802"/>
    </source>
</evidence>
<dbReference type="Bgee" id="108698567">
    <property type="expression patterns" value="Expressed in blastula and 19 other cell types or tissues"/>
</dbReference>
<dbReference type="GeneID" id="108698567"/>
<comment type="subcellular location">
    <subcellularLocation>
        <location evidence="1">Nucleus</location>
    </subcellularLocation>
</comment>
<evidence type="ECO:0000256" key="7">
    <source>
        <dbReference type="ARBA" id="ARBA00030621"/>
    </source>
</evidence>
<evidence type="ECO:0000256" key="4">
    <source>
        <dbReference type="ARBA" id="ARBA00022737"/>
    </source>
</evidence>
<dbReference type="Proteomes" id="UP000186698">
    <property type="component" value="Chromosome 8L"/>
</dbReference>
<evidence type="ECO:0000313" key="11">
    <source>
        <dbReference type="Xenbase" id="XB-GENE-6486988"/>
    </source>
</evidence>
<dbReference type="AlphaFoldDB" id="A0A1L8F8J1"/>
<evidence type="ECO:0000256" key="5">
    <source>
        <dbReference type="ARBA" id="ARBA00023043"/>
    </source>
</evidence>
<dbReference type="PaxDb" id="8355-A0A1L8F8J1"/>
<dbReference type="AGR" id="Xenbase:XB-GENE-6486988"/>
<name>A0A1L8F8J1_XENLA</name>